<accession>A0A0C2DBD2</accession>
<protein>
    <submittedName>
        <fullName evidence="2">Uncharacterized protein</fullName>
    </submittedName>
</protein>
<dbReference type="OrthoDB" id="5876121at2759"/>
<organism evidence="2 3">
    <name type="scientific">Ancylostoma duodenale</name>
    <dbReference type="NCBI Taxonomy" id="51022"/>
    <lineage>
        <taxon>Eukaryota</taxon>
        <taxon>Metazoa</taxon>
        <taxon>Ecdysozoa</taxon>
        <taxon>Nematoda</taxon>
        <taxon>Chromadorea</taxon>
        <taxon>Rhabditida</taxon>
        <taxon>Rhabditina</taxon>
        <taxon>Rhabditomorpha</taxon>
        <taxon>Strongyloidea</taxon>
        <taxon>Ancylostomatidae</taxon>
        <taxon>Ancylostomatinae</taxon>
        <taxon>Ancylostoma</taxon>
    </lineage>
</organism>
<sequence length="110" mass="12610">MRALYNRSNGARHSNFEVDDAICAKDYCRQKTNWTSGFVVRRIGNVKHTVCCGHQLWNCHINQLRGSKPHLILNQLLDVFDLPLFDSTADTDDSMPEHTKDLPTPSLRRS</sequence>
<gene>
    <name evidence="2" type="ORF">ANCDUO_02573</name>
</gene>
<proteinExistence type="predicted"/>
<dbReference type="AlphaFoldDB" id="A0A0C2DBD2"/>
<dbReference type="EMBL" id="KN726840">
    <property type="protein sequence ID" value="KIH67098.1"/>
    <property type="molecule type" value="Genomic_DNA"/>
</dbReference>
<reference evidence="2 3" key="1">
    <citation type="submission" date="2013-12" db="EMBL/GenBank/DDBJ databases">
        <title>Draft genome of the parsitic nematode Ancylostoma duodenale.</title>
        <authorList>
            <person name="Mitreva M."/>
        </authorList>
    </citation>
    <scope>NUCLEOTIDE SEQUENCE [LARGE SCALE GENOMIC DNA]</scope>
    <source>
        <strain evidence="2 3">Zhejiang</strain>
    </source>
</reference>
<evidence type="ECO:0000256" key="1">
    <source>
        <dbReference type="SAM" id="MobiDB-lite"/>
    </source>
</evidence>
<name>A0A0C2DBD2_9BILA</name>
<evidence type="ECO:0000313" key="2">
    <source>
        <dbReference type="EMBL" id="KIH67098.1"/>
    </source>
</evidence>
<evidence type="ECO:0000313" key="3">
    <source>
        <dbReference type="Proteomes" id="UP000054047"/>
    </source>
</evidence>
<keyword evidence="3" id="KW-1185">Reference proteome</keyword>
<dbReference type="Proteomes" id="UP000054047">
    <property type="component" value="Unassembled WGS sequence"/>
</dbReference>
<feature type="region of interest" description="Disordered" evidence="1">
    <location>
        <begin position="87"/>
        <end position="110"/>
    </location>
</feature>